<comment type="caution">
    <text evidence="2">The sequence shown here is derived from an EMBL/GenBank/DDBJ whole genome shotgun (WGS) entry which is preliminary data.</text>
</comment>
<dbReference type="Gene3D" id="2.130.10.10">
    <property type="entry name" value="YVTN repeat-like/Quinoprotein amine dehydrogenase"/>
    <property type="match status" value="2"/>
</dbReference>
<dbReference type="Pfam" id="PF25171">
    <property type="entry name" value="Beta-prop_WDR36-Utp21_1st"/>
    <property type="match status" value="1"/>
</dbReference>
<proteinExistence type="predicted"/>
<evidence type="ECO:0000313" key="3">
    <source>
        <dbReference type="Proteomes" id="UP000740883"/>
    </source>
</evidence>
<dbReference type="PANTHER" id="PTHR22840:SF12">
    <property type="entry name" value="WD REPEAT-CONTAINING PROTEIN 36"/>
    <property type="match status" value="1"/>
</dbReference>
<dbReference type="GO" id="GO:0034388">
    <property type="term" value="C:Pwp2p-containing subcomplex of 90S preribosome"/>
    <property type="evidence" value="ECO:0007669"/>
    <property type="project" value="TreeGrafter"/>
</dbReference>
<feature type="domain" description="WDR36/Utp21 N-terminal" evidence="1">
    <location>
        <begin position="33"/>
        <end position="264"/>
    </location>
</feature>
<organism evidence="2 3">
    <name type="scientific">Nosema granulosis</name>
    <dbReference type="NCBI Taxonomy" id="83296"/>
    <lineage>
        <taxon>Eukaryota</taxon>
        <taxon>Fungi</taxon>
        <taxon>Fungi incertae sedis</taxon>
        <taxon>Microsporidia</taxon>
        <taxon>Nosematidae</taxon>
        <taxon>Nosema</taxon>
    </lineage>
</organism>
<dbReference type="Proteomes" id="UP000740883">
    <property type="component" value="Unassembled WGS sequence"/>
</dbReference>
<dbReference type="GO" id="GO:0032040">
    <property type="term" value="C:small-subunit processome"/>
    <property type="evidence" value="ECO:0007669"/>
    <property type="project" value="TreeGrafter"/>
</dbReference>
<dbReference type="InterPro" id="IPR059157">
    <property type="entry name" value="WDR36-Utp21_N"/>
</dbReference>
<dbReference type="EMBL" id="SBJO01000113">
    <property type="protein sequence ID" value="KAF9762998.1"/>
    <property type="molecule type" value="Genomic_DNA"/>
</dbReference>
<dbReference type="OrthoDB" id="2190571at2759"/>
<dbReference type="GO" id="GO:0006364">
    <property type="term" value="P:rRNA processing"/>
    <property type="evidence" value="ECO:0007669"/>
    <property type="project" value="TreeGrafter"/>
</dbReference>
<accession>A0A9P6GZ72</accession>
<dbReference type="InterPro" id="IPR011047">
    <property type="entry name" value="Quinoprotein_ADH-like_sf"/>
</dbReference>
<name>A0A9P6GZ72_9MICR</name>
<reference evidence="2 3" key="1">
    <citation type="journal article" date="2020" name="Genome Biol. Evol.">
        <title>Comparative genomics of strictly vertically transmitted, feminizing microsporidia endosymbionts of amphipod crustaceans.</title>
        <authorList>
            <person name="Cormier A."/>
            <person name="Chebbi M.A."/>
            <person name="Giraud I."/>
            <person name="Wattier R."/>
            <person name="Teixeira M."/>
            <person name="Gilbert C."/>
            <person name="Rigaud T."/>
            <person name="Cordaux R."/>
        </authorList>
    </citation>
    <scope>NUCLEOTIDE SEQUENCE [LARGE SCALE GENOMIC DNA]</scope>
    <source>
        <strain evidence="2 3">Ou3-Ou53</strain>
    </source>
</reference>
<dbReference type="InterPro" id="IPR015943">
    <property type="entry name" value="WD40/YVTN_repeat-like_dom_sf"/>
</dbReference>
<sequence>MIKETQIFKYFRSLNWKVNRLFVEKFGKTEVFITITDSTYYIFDLAKFDILFVGPYIPQVGVSVFHRDSLYIASGNKVLRFLRASCVEEIEYENPISQILGVGDMVFVVSNNHLCVQNSDGKITKQINTGKLISIHHPQAYVNKILLIYQSHAILYNFIKEKEVYRFKSLSQNICYVVDSKIVDIVGVGYEDGRVDVVNLKKDKIMFSFPGTEPPTEIDFSSSRLLVVAGGVLRVFDLEDKRIILKRNVKDCAKFLDENHILLSSLDILDIDRDLVVRSKPNCQSEILGIECVEENYFLVFSKAGVFRYNTGNTSTYTKYKFVGQIEKYTVNGDSGAIFGQRILYKLGSSIKKVLSSDVALLATHKNICGIRTDNKIVILNLDTQRIYRTITFEDPVKDIKIDRKHLFLLSESKLKTIKWDSTKFESEEVLVGEDFISFQCFESFILLIGSSRISLLSDGSIFRTFNESDLIKDVTVSPDLKWLAYNTSTTIYIYDILSASLLDTIPCESKFIRFSQDTNFLIVITFTNDIVLLSNKTMWSPNKHTLPLTGNIHAHKKTSFMQATKKSNKLYNEILLQKTLGHTPEDFLSGDSWVHSLKKEDLREIIQALIDNLSVEKGGWIISKLMMHKDLERKDLEILFEKYSEAFSKFEENYLKSVGYLELENEKLV</sequence>
<dbReference type="AlphaFoldDB" id="A0A9P6GZ72"/>
<dbReference type="SUPFAM" id="SSF50998">
    <property type="entry name" value="Quinoprotein alcohol dehydrogenase-like"/>
    <property type="match status" value="1"/>
</dbReference>
<dbReference type="PANTHER" id="PTHR22840">
    <property type="entry name" value="WD REPEAT-CONTAINING PROTEIN 36"/>
    <property type="match status" value="1"/>
</dbReference>
<evidence type="ECO:0000259" key="1">
    <source>
        <dbReference type="Pfam" id="PF25171"/>
    </source>
</evidence>
<gene>
    <name evidence="2" type="ORF">NGRA_1596</name>
</gene>
<evidence type="ECO:0000313" key="2">
    <source>
        <dbReference type="EMBL" id="KAF9762998.1"/>
    </source>
</evidence>
<protein>
    <submittedName>
        <fullName evidence="2">U3 small nucleolar RNA-associated protein 21 like protein</fullName>
    </submittedName>
</protein>
<keyword evidence="3" id="KW-1185">Reference proteome</keyword>